<dbReference type="GO" id="GO:0008270">
    <property type="term" value="F:zinc ion binding"/>
    <property type="evidence" value="ECO:0007669"/>
    <property type="project" value="UniProtKB-UniRule"/>
</dbReference>
<dbReference type="GO" id="GO:0005524">
    <property type="term" value="F:ATP binding"/>
    <property type="evidence" value="ECO:0007669"/>
    <property type="project" value="UniProtKB-UniRule"/>
</dbReference>
<keyword evidence="7 12" id="KW-0862">Zinc</keyword>
<dbReference type="SUPFAM" id="SSF52540">
    <property type="entry name" value="P-loop containing nucleoside triphosphate hydrolases"/>
    <property type="match status" value="2"/>
</dbReference>
<dbReference type="GO" id="GO:0043138">
    <property type="term" value="F:3'-5' DNA helicase activity"/>
    <property type="evidence" value="ECO:0007669"/>
    <property type="project" value="UniProtKB-EC"/>
</dbReference>
<evidence type="ECO:0000259" key="13">
    <source>
        <dbReference type="PROSITE" id="PS51192"/>
    </source>
</evidence>
<evidence type="ECO:0000256" key="4">
    <source>
        <dbReference type="ARBA" id="ARBA00022741"/>
    </source>
</evidence>
<dbReference type="Pfam" id="PF00270">
    <property type="entry name" value="DEAD"/>
    <property type="match status" value="1"/>
</dbReference>
<dbReference type="AlphaFoldDB" id="A0A846MP00"/>
<dbReference type="PROSITE" id="PS51192">
    <property type="entry name" value="HELICASE_ATP_BIND_1"/>
    <property type="match status" value="1"/>
</dbReference>
<keyword evidence="3 12" id="KW-0479">Metal-binding</keyword>
<dbReference type="InterPro" id="IPR027417">
    <property type="entry name" value="P-loop_NTPase"/>
</dbReference>
<evidence type="ECO:0000256" key="2">
    <source>
        <dbReference type="ARBA" id="ARBA00022705"/>
    </source>
</evidence>
<comment type="function">
    <text evidence="12">Initiates the restart of stalled replication forks, which reloads the replicative helicase on sites other than the origin of replication. Recognizes and binds to abandoned replication forks and remodels them to uncover a helicase loading site. Promotes assembly of the primosome at these replication forks.</text>
</comment>
<dbReference type="CDD" id="cd18804">
    <property type="entry name" value="SF2_C_priA"/>
    <property type="match status" value="1"/>
</dbReference>
<keyword evidence="5 12" id="KW-0378">Hydrolase</keyword>
<dbReference type="GO" id="GO:0016787">
    <property type="term" value="F:hydrolase activity"/>
    <property type="evidence" value="ECO:0007669"/>
    <property type="project" value="UniProtKB-KW"/>
</dbReference>
<feature type="binding site" evidence="12">
    <location>
        <position position="539"/>
    </location>
    <ligand>
        <name>Zn(2+)</name>
        <dbReference type="ChEBI" id="CHEBI:29105"/>
        <label>1</label>
    </ligand>
</feature>
<sequence length="834" mass="95816">MNKHTQHLYADVIIPLPLPQLYTYQVPEEHARNVQAGCRVVVSFGKQKTITAIVQRLHHQAPEHYRAKPILEVLDDTPTLNDLQLSLFAWMADYYMCTPGEVIQAALPSALKINTQSFISLVPGIDIEAHTLSEEERRIVALIQKHEALQYEELSRKVRNSRLYGLLKQLQDRGLIDIFEKTKERYTPKRQRKVRLAAQWLHDKNALNELLSSLEKQAPQQWYALLKYIEASGILRDWTRNESGVEKKSLYATDARIKEAAIQALIKKGIFEEFEVEVSRFAAVDADKLLPPPTLSPAQEKALQQIVKAFFEEKKDIALLHGVTGSGKTEIYIHLIQQALESGSQVLYLLPEIALTTQIVQRLRKIFGDKMGVYHSRFSDNERAEVWRGVQSGRFSFVVGVRSAVFLPFDNLSLIIVDEEHEASYKQHEPAPRYHARDVAMMLGKLHYAKVLLGSATPALETYYHAQQGRYGYIALQERYGNAQLPQVHISDLRTAQKKNRLQYSFTPELYEAIRKRLEAQEQVILFQNRRGYSPYLYCEDCGWIPKCRFCNVSLTYHMHERALRCHYCGHHQGAKGTCQACGSTRVRNVGIGTEKIEDELKLLFPEARVARMDLDTTRGKEAYQKLIDRFEAHDIDILVGTQMLTKGLDFEKVTLVGVIDADQLLYFPDFRAHERAYQLLTQVSGRAGRKDSKGEVIIQSRHPEHPVLLDVQQQTYEQLVTRELQERQKYNYPPFVRLIGLQVKHSKEEVAHAAAHDLVEQLQKQLGKARILGPDIPLVDRVKNYYLRNILVKIERQGIHLGSVKKYIAHCIQQLTLQKDYRRLLVVVDVDPA</sequence>
<proteinExistence type="inferred from homology"/>
<dbReference type="PANTHER" id="PTHR30580:SF0">
    <property type="entry name" value="PRIMOSOMAL PROTEIN N"/>
    <property type="match status" value="1"/>
</dbReference>
<comment type="similarity">
    <text evidence="12">Belongs to the helicase family. PriA subfamily.</text>
</comment>
<evidence type="ECO:0000256" key="3">
    <source>
        <dbReference type="ARBA" id="ARBA00022723"/>
    </source>
</evidence>
<dbReference type="EMBL" id="JAASRN010000001">
    <property type="protein sequence ID" value="NIK73181.1"/>
    <property type="molecule type" value="Genomic_DNA"/>
</dbReference>
<feature type="binding site" evidence="12">
    <location>
        <position position="551"/>
    </location>
    <ligand>
        <name>Zn(2+)</name>
        <dbReference type="ChEBI" id="CHEBI:29105"/>
        <label>2</label>
    </ligand>
</feature>
<evidence type="ECO:0000256" key="12">
    <source>
        <dbReference type="HAMAP-Rule" id="MF_00983"/>
    </source>
</evidence>
<dbReference type="RefSeq" id="WP_166918448.1">
    <property type="nucleotide sequence ID" value="NZ_JAASRN010000001.1"/>
</dbReference>
<feature type="binding site" evidence="12">
    <location>
        <position position="569"/>
    </location>
    <ligand>
        <name>Zn(2+)</name>
        <dbReference type="ChEBI" id="CHEBI:29105"/>
        <label>2</label>
    </ligand>
</feature>
<comment type="catalytic activity">
    <reaction evidence="12">
        <text>Couples ATP hydrolysis with the unwinding of duplex DNA by translocating in the 3'-5' direction.</text>
        <dbReference type="EC" id="5.6.2.4"/>
    </reaction>
</comment>
<evidence type="ECO:0000313" key="16">
    <source>
        <dbReference type="Proteomes" id="UP000537126"/>
    </source>
</evidence>
<dbReference type="InterPro" id="IPR041222">
    <property type="entry name" value="PriA_3primeBD"/>
</dbReference>
<keyword evidence="6 12" id="KW-0347">Helicase</keyword>
<organism evidence="15 16">
    <name type="scientific">Thermonema lapsum</name>
    <dbReference type="NCBI Taxonomy" id="28195"/>
    <lineage>
        <taxon>Bacteria</taxon>
        <taxon>Pseudomonadati</taxon>
        <taxon>Bacteroidota</taxon>
        <taxon>Cytophagia</taxon>
        <taxon>Cytophagales</taxon>
        <taxon>Thermonemataceae</taxon>
        <taxon>Thermonema</taxon>
    </lineage>
</organism>
<protein>
    <recommendedName>
        <fullName evidence="12">Replication restart protein PriA</fullName>
    </recommendedName>
    <alternativeName>
        <fullName evidence="12">ATP-dependent DNA helicase PriA</fullName>
        <ecNumber evidence="12">5.6.2.4</ecNumber>
    </alternativeName>
    <alternativeName>
        <fullName evidence="12">DNA 3'-5' helicase PriA</fullName>
    </alternativeName>
</protein>
<keyword evidence="10 12" id="KW-0413">Isomerase</keyword>
<dbReference type="GO" id="GO:0006302">
    <property type="term" value="P:double-strand break repair"/>
    <property type="evidence" value="ECO:0007669"/>
    <property type="project" value="InterPro"/>
</dbReference>
<dbReference type="HAMAP" id="MF_00983">
    <property type="entry name" value="PriA"/>
    <property type="match status" value="1"/>
</dbReference>
<evidence type="ECO:0000256" key="1">
    <source>
        <dbReference type="ARBA" id="ARBA00022515"/>
    </source>
</evidence>
<evidence type="ECO:0000256" key="7">
    <source>
        <dbReference type="ARBA" id="ARBA00022833"/>
    </source>
</evidence>
<dbReference type="Proteomes" id="UP000537126">
    <property type="component" value="Unassembled WGS sequence"/>
</dbReference>
<dbReference type="InterPro" id="IPR040498">
    <property type="entry name" value="PriA_CRR"/>
</dbReference>
<dbReference type="EC" id="5.6.2.4" evidence="12"/>
<keyword evidence="8 12" id="KW-0067">ATP-binding</keyword>
<feature type="binding site" evidence="12">
    <location>
        <position position="542"/>
    </location>
    <ligand>
        <name>Zn(2+)</name>
        <dbReference type="ChEBI" id="CHEBI:29105"/>
        <label>1</label>
    </ligand>
</feature>
<dbReference type="CDD" id="cd17929">
    <property type="entry name" value="DEXHc_priA"/>
    <property type="match status" value="1"/>
</dbReference>
<dbReference type="InterPro" id="IPR014001">
    <property type="entry name" value="Helicase_ATP-bd"/>
</dbReference>
<feature type="binding site" evidence="12">
    <location>
        <position position="566"/>
    </location>
    <ligand>
        <name>Zn(2+)</name>
        <dbReference type="ChEBI" id="CHEBI:29105"/>
        <label>2</label>
    </ligand>
</feature>
<reference evidence="15 16" key="1">
    <citation type="submission" date="2020-03" db="EMBL/GenBank/DDBJ databases">
        <title>Genomic Encyclopedia of Type Strains, Phase IV (KMG-IV): sequencing the most valuable type-strain genomes for metagenomic binning, comparative biology and taxonomic classification.</title>
        <authorList>
            <person name="Goeker M."/>
        </authorList>
    </citation>
    <scope>NUCLEOTIDE SEQUENCE [LARGE SCALE GENOMIC DNA]</scope>
    <source>
        <strain evidence="15 16">DSM 5718</strain>
    </source>
</reference>
<dbReference type="Pfam" id="PF18319">
    <property type="entry name" value="Zn_ribbon_PriA"/>
    <property type="match status" value="1"/>
</dbReference>
<comment type="cofactor">
    <cofactor evidence="12">
        <name>Zn(2+)</name>
        <dbReference type="ChEBI" id="CHEBI:29105"/>
    </cofactor>
    <text evidence="12">Binds 2 zinc ions per subunit.</text>
</comment>
<evidence type="ECO:0000256" key="11">
    <source>
        <dbReference type="ARBA" id="ARBA00048988"/>
    </source>
</evidence>
<evidence type="ECO:0000256" key="8">
    <source>
        <dbReference type="ARBA" id="ARBA00022840"/>
    </source>
</evidence>
<keyword evidence="9 12" id="KW-0238">DNA-binding</keyword>
<dbReference type="PANTHER" id="PTHR30580">
    <property type="entry name" value="PRIMOSOMAL PROTEIN N"/>
    <property type="match status" value="1"/>
</dbReference>
<dbReference type="InterPro" id="IPR041236">
    <property type="entry name" value="PriA_C"/>
</dbReference>
<comment type="caution">
    <text evidence="15">The sequence shown here is derived from an EMBL/GenBank/DDBJ whole genome shotgun (WGS) entry which is preliminary data.</text>
</comment>
<dbReference type="InterPro" id="IPR005259">
    <property type="entry name" value="PriA"/>
</dbReference>
<evidence type="ECO:0000256" key="5">
    <source>
        <dbReference type="ARBA" id="ARBA00022801"/>
    </source>
</evidence>
<evidence type="ECO:0000259" key="14">
    <source>
        <dbReference type="PROSITE" id="PS51194"/>
    </source>
</evidence>
<dbReference type="SMART" id="SM00490">
    <property type="entry name" value="HELICc"/>
    <property type="match status" value="1"/>
</dbReference>
<gene>
    <name evidence="12" type="primary">priA</name>
    <name evidence="15" type="ORF">FHS56_000667</name>
</gene>
<dbReference type="Gene3D" id="3.40.50.300">
    <property type="entry name" value="P-loop containing nucleotide triphosphate hydrolases"/>
    <property type="match status" value="2"/>
</dbReference>
<keyword evidence="2 12" id="KW-0235">DNA replication</keyword>
<dbReference type="SMART" id="SM00487">
    <property type="entry name" value="DEXDc"/>
    <property type="match status" value="1"/>
</dbReference>
<dbReference type="GO" id="GO:0003677">
    <property type="term" value="F:DNA binding"/>
    <property type="evidence" value="ECO:0007669"/>
    <property type="project" value="UniProtKB-UniRule"/>
</dbReference>
<evidence type="ECO:0000256" key="6">
    <source>
        <dbReference type="ARBA" id="ARBA00022806"/>
    </source>
</evidence>
<keyword evidence="16" id="KW-1185">Reference proteome</keyword>
<feature type="domain" description="Helicase C-terminal" evidence="14">
    <location>
        <begin position="574"/>
        <end position="728"/>
    </location>
</feature>
<dbReference type="Pfam" id="PF18074">
    <property type="entry name" value="PriA_C"/>
    <property type="match status" value="1"/>
</dbReference>
<feature type="domain" description="Helicase ATP-binding" evidence="13">
    <location>
        <begin position="309"/>
        <end position="476"/>
    </location>
</feature>
<evidence type="ECO:0000313" key="15">
    <source>
        <dbReference type="EMBL" id="NIK73181.1"/>
    </source>
</evidence>
<comment type="catalytic activity">
    <reaction evidence="11 12">
        <text>ATP + H2O = ADP + phosphate + H(+)</text>
        <dbReference type="Rhea" id="RHEA:13065"/>
        <dbReference type="ChEBI" id="CHEBI:15377"/>
        <dbReference type="ChEBI" id="CHEBI:15378"/>
        <dbReference type="ChEBI" id="CHEBI:30616"/>
        <dbReference type="ChEBI" id="CHEBI:43474"/>
        <dbReference type="ChEBI" id="CHEBI:456216"/>
        <dbReference type="EC" id="5.6.2.4"/>
    </reaction>
</comment>
<comment type="subunit">
    <text evidence="12">Component of the replication restart primosome.</text>
</comment>
<dbReference type="GO" id="GO:0006269">
    <property type="term" value="P:DNA replication, synthesis of primer"/>
    <property type="evidence" value="ECO:0007669"/>
    <property type="project" value="UniProtKB-KW"/>
</dbReference>
<dbReference type="FunFam" id="3.40.1440.60:FF:000001">
    <property type="entry name" value="Primosomal protein N"/>
    <property type="match status" value="1"/>
</dbReference>
<dbReference type="Pfam" id="PF17764">
    <property type="entry name" value="PriA_3primeBD"/>
    <property type="match status" value="1"/>
</dbReference>
<dbReference type="GO" id="GO:1990077">
    <property type="term" value="C:primosome complex"/>
    <property type="evidence" value="ECO:0007669"/>
    <property type="project" value="UniProtKB-UniRule"/>
</dbReference>
<dbReference type="GO" id="GO:0006270">
    <property type="term" value="P:DNA replication initiation"/>
    <property type="evidence" value="ECO:0007669"/>
    <property type="project" value="TreeGrafter"/>
</dbReference>
<keyword evidence="4 12" id="KW-0547">Nucleotide-binding</keyword>
<evidence type="ECO:0000256" key="10">
    <source>
        <dbReference type="ARBA" id="ARBA00023235"/>
    </source>
</evidence>
<dbReference type="InterPro" id="IPR001650">
    <property type="entry name" value="Helicase_C-like"/>
</dbReference>
<dbReference type="InterPro" id="IPR011545">
    <property type="entry name" value="DEAD/DEAH_box_helicase_dom"/>
</dbReference>
<evidence type="ECO:0000256" key="9">
    <source>
        <dbReference type="ARBA" id="ARBA00023125"/>
    </source>
</evidence>
<dbReference type="GO" id="GO:0006310">
    <property type="term" value="P:DNA recombination"/>
    <property type="evidence" value="ECO:0007669"/>
    <property type="project" value="InterPro"/>
</dbReference>
<dbReference type="NCBIfam" id="TIGR00595">
    <property type="entry name" value="priA"/>
    <property type="match status" value="1"/>
</dbReference>
<dbReference type="InterPro" id="IPR042115">
    <property type="entry name" value="PriA_3primeBD_sf"/>
</dbReference>
<dbReference type="Pfam" id="PF00271">
    <property type="entry name" value="Helicase_C"/>
    <property type="match status" value="1"/>
</dbReference>
<dbReference type="PROSITE" id="PS51194">
    <property type="entry name" value="HELICASE_CTER"/>
    <property type="match status" value="1"/>
</dbReference>
<feature type="binding site" evidence="12">
    <location>
        <position position="582"/>
    </location>
    <ligand>
        <name>Zn(2+)</name>
        <dbReference type="ChEBI" id="CHEBI:29105"/>
        <label>1</label>
    </ligand>
</feature>
<keyword evidence="1 12" id="KW-0639">Primosome</keyword>
<dbReference type="Gene3D" id="3.40.1440.60">
    <property type="entry name" value="PriA, 3(prime) DNA-binding domain"/>
    <property type="match status" value="1"/>
</dbReference>
<name>A0A846MP00_9BACT</name>
<feature type="binding site" evidence="12">
    <location>
        <position position="548"/>
    </location>
    <ligand>
        <name>Zn(2+)</name>
        <dbReference type="ChEBI" id="CHEBI:29105"/>
        <label>2</label>
    </ligand>
</feature>
<accession>A0A846MP00</accession>
<feature type="binding site" evidence="12">
    <location>
        <position position="579"/>
    </location>
    <ligand>
        <name>Zn(2+)</name>
        <dbReference type="ChEBI" id="CHEBI:29105"/>
        <label>1</label>
    </ligand>
</feature>
<dbReference type="FunFam" id="3.40.50.300:FF:000489">
    <property type="entry name" value="Primosome assembly protein PriA"/>
    <property type="match status" value="1"/>
</dbReference>